<dbReference type="PANTHER" id="PTHR42663">
    <property type="entry name" value="HYDROLASE C777.06C-RELATED-RELATED"/>
    <property type="match status" value="1"/>
</dbReference>
<evidence type="ECO:0000313" key="2">
    <source>
        <dbReference type="EMBL" id="MCP9291385.1"/>
    </source>
</evidence>
<sequence length="310" mass="35211">MIRYLLLSLLFISGCTEKSTPDETEQTGQFITILGIAQDAGFPQSDCQKVHCQQFWDGEVKKRHVVSLGLTDQSTGQNWMFEAAPDFTAQLHQLKKTSRNDDLSGVFLTHAHIGHYTGLMYLGHEVMGASEVPVYAMPRMKSYLETNGPWSQLFTMGNISLQVLRSDSTIQLTPHLSVTPFLVPHRDEYSETVGYRISSPNKDVLFIPDINKWHIWERDIIEEIGRVDLALLDGTFYDAAELPGRDMSEIPHPYVEESIELFKDLPASEKAKVMFIHFNHTNPLILDSPERRKMEKLGFKVASEGLTIRL</sequence>
<dbReference type="Pfam" id="PF12706">
    <property type="entry name" value="Lactamase_B_2"/>
    <property type="match status" value="1"/>
</dbReference>
<dbReference type="PROSITE" id="PS51257">
    <property type="entry name" value="PROKAR_LIPOPROTEIN"/>
    <property type="match status" value="1"/>
</dbReference>
<dbReference type="AlphaFoldDB" id="A0A9X2RDP5"/>
<dbReference type="PANTHER" id="PTHR42663:SF7">
    <property type="entry name" value="COENZYME PQQ SYNTHESIS PROTEIN B"/>
    <property type="match status" value="1"/>
</dbReference>
<protein>
    <submittedName>
        <fullName evidence="2">MBL fold metallo-hydrolase</fullName>
    </submittedName>
</protein>
<accession>A0A9X2RDP5</accession>
<gene>
    <name evidence="2" type="ORF">NM125_07295</name>
</gene>
<dbReference type="InterPro" id="IPR036866">
    <property type="entry name" value="RibonucZ/Hydroxyglut_hydro"/>
</dbReference>
<feature type="domain" description="Metallo-beta-lactamase" evidence="1">
    <location>
        <begin position="80"/>
        <end position="278"/>
    </location>
</feature>
<comment type="caution">
    <text evidence="2">The sequence shown here is derived from an EMBL/GenBank/DDBJ whole genome shotgun (WGS) entry which is preliminary data.</text>
</comment>
<keyword evidence="3" id="KW-1185">Reference proteome</keyword>
<dbReference type="Gene3D" id="3.60.15.10">
    <property type="entry name" value="Ribonuclease Z/Hydroxyacylglutathione hydrolase-like"/>
    <property type="match status" value="1"/>
</dbReference>
<reference evidence="2" key="1">
    <citation type="submission" date="2022-06" db="EMBL/GenBank/DDBJ databases">
        <title>Gracilimonas sp. CAU 1638 isolated from sea sediment.</title>
        <authorList>
            <person name="Kim W."/>
        </authorList>
    </citation>
    <scope>NUCLEOTIDE SEQUENCE</scope>
    <source>
        <strain evidence="2">CAU 1638</strain>
    </source>
</reference>
<dbReference type="RefSeq" id="WP_255134252.1">
    <property type="nucleotide sequence ID" value="NZ_JANDBC010000001.1"/>
</dbReference>
<proteinExistence type="predicted"/>
<evidence type="ECO:0000313" key="3">
    <source>
        <dbReference type="Proteomes" id="UP001139125"/>
    </source>
</evidence>
<dbReference type="SUPFAM" id="SSF56281">
    <property type="entry name" value="Metallo-hydrolase/oxidoreductase"/>
    <property type="match status" value="1"/>
</dbReference>
<dbReference type="Proteomes" id="UP001139125">
    <property type="component" value="Unassembled WGS sequence"/>
</dbReference>
<organism evidence="2 3">
    <name type="scientific">Gracilimonas sediminicola</name>
    <dbReference type="NCBI Taxonomy" id="2952158"/>
    <lineage>
        <taxon>Bacteria</taxon>
        <taxon>Pseudomonadati</taxon>
        <taxon>Balneolota</taxon>
        <taxon>Balneolia</taxon>
        <taxon>Balneolales</taxon>
        <taxon>Balneolaceae</taxon>
        <taxon>Gracilimonas</taxon>
    </lineage>
</organism>
<name>A0A9X2RDP5_9BACT</name>
<evidence type="ECO:0000259" key="1">
    <source>
        <dbReference type="Pfam" id="PF12706"/>
    </source>
</evidence>
<dbReference type="InterPro" id="IPR001279">
    <property type="entry name" value="Metallo-B-lactamas"/>
</dbReference>
<dbReference type="EMBL" id="JANDBC010000001">
    <property type="protein sequence ID" value="MCP9291385.1"/>
    <property type="molecule type" value="Genomic_DNA"/>
</dbReference>